<dbReference type="SMART" id="SM00448">
    <property type="entry name" value="REC"/>
    <property type="match status" value="2"/>
</dbReference>
<dbReference type="GO" id="GO:0000155">
    <property type="term" value="F:phosphorelay sensor kinase activity"/>
    <property type="evidence" value="ECO:0007669"/>
    <property type="project" value="InterPro"/>
</dbReference>
<evidence type="ECO:0000256" key="3">
    <source>
        <dbReference type="ARBA" id="ARBA00022553"/>
    </source>
</evidence>
<organism evidence="9 10">
    <name type="scientific">Acidisoma cellulosilyticum</name>
    <dbReference type="NCBI Taxonomy" id="2802395"/>
    <lineage>
        <taxon>Bacteria</taxon>
        <taxon>Pseudomonadati</taxon>
        <taxon>Pseudomonadota</taxon>
        <taxon>Alphaproteobacteria</taxon>
        <taxon>Acetobacterales</taxon>
        <taxon>Acidocellaceae</taxon>
        <taxon>Acidisoma</taxon>
    </lineage>
</organism>
<dbReference type="SUPFAM" id="SSF52172">
    <property type="entry name" value="CheY-like"/>
    <property type="match status" value="2"/>
</dbReference>
<dbReference type="PROSITE" id="PS50110">
    <property type="entry name" value="RESPONSE_REGULATORY"/>
    <property type="match status" value="2"/>
</dbReference>
<dbReference type="PANTHER" id="PTHR43065:SF48">
    <property type="entry name" value="HISTIDINE KINASE"/>
    <property type="match status" value="1"/>
</dbReference>
<evidence type="ECO:0000256" key="5">
    <source>
        <dbReference type="SAM" id="Coils"/>
    </source>
</evidence>
<name>A0A963Z183_9PROT</name>
<comment type="caution">
    <text evidence="9">The sequence shown here is derived from an EMBL/GenBank/DDBJ whole genome shotgun (WGS) entry which is preliminary data.</text>
</comment>
<keyword evidence="3 4" id="KW-0597">Phosphoprotein</keyword>
<reference evidence="9 10" key="1">
    <citation type="journal article" date="2021" name="Microorganisms">
        <title>Acidisoma silvae sp. nov. and Acidisomacellulosilytica sp. nov., Two Acidophilic Bacteria Isolated from Decaying Wood, Hydrolyzing Cellulose and Producing Poly-3-hydroxybutyrate.</title>
        <authorList>
            <person name="Mieszkin S."/>
            <person name="Pouder E."/>
            <person name="Uroz S."/>
            <person name="Simon-Colin C."/>
            <person name="Alain K."/>
        </authorList>
    </citation>
    <scope>NUCLEOTIDE SEQUENCE [LARGE SCALE GENOMIC DNA]</scope>
    <source>
        <strain evidence="9 10">HW T5.17</strain>
    </source>
</reference>
<feature type="modified residue" description="4-aspartylphosphate" evidence="4">
    <location>
        <position position="61"/>
    </location>
</feature>
<evidence type="ECO:0000313" key="10">
    <source>
        <dbReference type="Proteomes" id="UP000721844"/>
    </source>
</evidence>
<evidence type="ECO:0000313" key="9">
    <source>
        <dbReference type="EMBL" id="MCB8879953.1"/>
    </source>
</evidence>
<evidence type="ECO:0000259" key="7">
    <source>
        <dbReference type="PROSITE" id="PS50109"/>
    </source>
</evidence>
<accession>A0A963Z183</accession>
<dbReference type="Gene3D" id="1.10.287.130">
    <property type="match status" value="1"/>
</dbReference>
<dbReference type="InterPro" id="IPR036890">
    <property type="entry name" value="HATPase_C_sf"/>
</dbReference>
<feature type="region of interest" description="Disordered" evidence="6">
    <location>
        <begin position="571"/>
        <end position="593"/>
    </location>
</feature>
<feature type="domain" description="Response regulatory" evidence="8">
    <location>
        <begin position="12"/>
        <end position="128"/>
    </location>
</feature>
<proteinExistence type="predicted"/>
<dbReference type="InterPro" id="IPR011006">
    <property type="entry name" value="CheY-like_superfamily"/>
</dbReference>
<evidence type="ECO:0000256" key="6">
    <source>
        <dbReference type="SAM" id="MobiDB-lite"/>
    </source>
</evidence>
<feature type="coiled-coil region" evidence="5">
    <location>
        <begin position="304"/>
        <end position="331"/>
    </location>
</feature>
<dbReference type="PANTHER" id="PTHR43065">
    <property type="entry name" value="SENSOR HISTIDINE KINASE"/>
    <property type="match status" value="1"/>
</dbReference>
<dbReference type="PROSITE" id="PS50109">
    <property type="entry name" value="HIS_KIN"/>
    <property type="match status" value="1"/>
</dbReference>
<evidence type="ECO:0000256" key="2">
    <source>
        <dbReference type="ARBA" id="ARBA00012438"/>
    </source>
</evidence>
<dbReference type="SUPFAM" id="SSF47384">
    <property type="entry name" value="Homodimeric domain of signal transducing histidine kinase"/>
    <property type="match status" value="1"/>
</dbReference>
<feature type="domain" description="Response regulatory" evidence="8">
    <location>
        <begin position="149"/>
        <end position="279"/>
    </location>
</feature>
<feature type="domain" description="Histidine kinase" evidence="7">
    <location>
        <begin position="347"/>
        <end position="568"/>
    </location>
</feature>
<dbReference type="InterPro" id="IPR036097">
    <property type="entry name" value="HisK_dim/P_sf"/>
</dbReference>
<dbReference type="Gene3D" id="3.30.565.10">
    <property type="entry name" value="Histidine kinase-like ATPase, C-terminal domain"/>
    <property type="match status" value="1"/>
</dbReference>
<dbReference type="SMART" id="SM00387">
    <property type="entry name" value="HATPase_c"/>
    <property type="match status" value="1"/>
</dbReference>
<evidence type="ECO:0000256" key="4">
    <source>
        <dbReference type="PROSITE-ProRule" id="PRU00169"/>
    </source>
</evidence>
<dbReference type="SMART" id="SM00388">
    <property type="entry name" value="HisKA"/>
    <property type="match status" value="1"/>
</dbReference>
<dbReference type="Gene3D" id="3.40.50.2300">
    <property type="match status" value="2"/>
</dbReference>
<comment type="catalytic activity">
    <reaction evidence="1">
        <text>ATP + protein L-histidine = ADP + protein N-phospho-L-histidine.</text>
        <dbReference type="EC" id="2.7.13.3"/>
    </reaction>
</comment>
<dbReference type="EMBL" id="JAESVA010000002">
    <property type="protein sequence ID" value="MCB8879953.1"/>
    <property type="molecule type" value="Genomic_DNA"/>
</dbReference>
<dbReference type="Pfam" id="PF02518">
    <property type="entry name" value="HATPase_c"/>
    <property type="match status" value="1"/>
</dbReference>
<keyword evidence="5" id="KW-0175">Coiled coil</keyword>
<evidence type="ECO:0000256" key="1">
    <source>
        <dbReference type="ARBA" id="ARBA00000085"/>
    </source>
</evidence>
<dbReference type="InterPro" id="IPR003661">
    <property type="entry name" value="HisK_dim/P_dom"/>
</dbReference>
<dbReference type="SUPFAM" id="SSF55874">
    <property type="entry name" value="ATPase domain of HSP90 chaperone/DNA topoisomerase II/histidine kinase"/>
    <property type="match status" value="1"/>
</dbReference>
<protein>
    <recommendedName>
        <fullName evidence="2">histidine kinase</fullName>
        <ecNumber evidence="2">2.7.13.3</ecNumber>
    </recommendedName>
</protein>
<keyword evidence="10" id="KW-1185">Reference proteome</keyword>
<dbReference type="InterPro" id="IPR001789">
    <property type="entry name" value="Sig_transdc_resp-reg_receiver"/>
</dbReference>
<dbReference type="InterPro" id="IPR005467">
    <property type="entry name" value="His_kinase_dom"/>
</dbReference>
<dbReference type="PRINTS" id="PR00344">
    <property type="entry name" value="BCTRLSENSOR"/>
</dbReference>
<dbReference type="InterPro" id="IPR004358">
    <property type="entry name" value="Sig_transdc_His_kin-like_C"/>
</dbReference>
<comment type="caution">
    <text evidence="4">Lacks conserved residue(s) required for the propagation of feature annotation.</text>
</comment>
<dbReference type="Proteomes" id="UP000721844">
    <property type="component" value="Unassembled WGS sequence"/>
</dbReference>
<dbReference type="InterPro" id="IPR003594">
    <property type="entry name" value="HATPase_dom"/>
</dbReference>
<dbReference type="Pfam" id="PF00072">
    <property type="entry name" value="Response_reg"/>
    <property type="match status" value="1"/>
</dbReference>
<dbReference type="AlphaFoldDB" id="A0A963Z183"/>
<dbReference type="EC" id="2.7.13.3" evidence="2"/>
<gene>
    <name evidence="9" type="ORF">ACELLULO517_06880</name>
</gene>
<dbReference type="CDD" id="cd00082">
    <property type="entry name" value="HisKA"/>
    <property type="match status" value="1"/>
</dbReference>
<dbReference type="RefSeq" id="WP_227306567.1">
    <property type="nucleotide sequence ID" value="NZ_JAESVA010000002.1"/>
</dbReference>
<evidence type="ECO:0000259" key="8">
    <source>
        <dbReference type="PROSITE" id="PS50110"/>
    </source>
</evidence>
<sequence>MVAVAVSERIPNLLVVEDSETQAIMIRRMLESHGFQVERAASAEAALDHLNAKLPDLVIADFHLPGMSGGELSRQLRLNSRTRSIPLLMLTEAAEVETEREGLESGADAYISKAADPDFLILRIRALLRERPAVLEEKGDEMPHFRRLRFLVLDDDPTGLADHSATLLREGYLVEAASDVDSALAALCNADLPVDCLLMGLPPRRFDSVEACRVLNARRVEERAQQAERSTAPFLLIGIERDGAVSKDKLARAFDAGLDEFIPTLNDHGLLRVRLRAIVRRKMMQDEMAQADADRRERAITVERARMTEALTQANAELGAANDKLIETQAKLVQAAKMASLGELVAGIAHEINNPLAFILAHQATVQRVLSQIGSQDVTTEKARGHIAKAQDRAVAMGAGLKRIRDLVFNLRQFSRLDEGGFQLVDIFEAIDTVLTLLRPKLGDRISVARHYDAPPTLWCSPALLNQVVMNIVSNAADAIEGKGLIDITVTVEGPDYVILIEDSGPGVPEEVQERVFEPFFTTKPIGSGTGLGLAIAYSVVKAHQGAITIGRSPFGGASFKIAVPLTEEMGQPSSPAVAMDEQAPSRQPIPGE</sequence>